<organism evidence="2 3">
    <name type="scientific">Cylicostephanus goldi</name>
    <name type="common">Nematode worm</name>
    <dbReference type="NCBI Taxonomy" id="71465"/>
    <lineage>
        <taxon>Eukaryota</taxon>
        <taxon>Metazoa</taxon>
        <taxon>Ecdysozoa</taxon>
        <taxon>Nematoda</taxon>
        <taxon>Chromadorea</taxon>
        <taxon>Rhabditida</taxon>
        <taxon>Rhabditina</taxon>
        <taxon>Rhabditomorpha</taxon>
        <taxon>Strongyloidea</taxon>
        <taxon>Strongylidae</taxon>
        <taxon>Cylicostephanus</taxon>
    </lineage>
</organism>
<dbReference type="Gene3D" id="3.40.30.10">
    <property type="entry name" value="Glutaredoxin"/>
    <property type="match status" value="1"/>
</dbReference>
<sequence>MMYTLIQCVPCQKAKHLLAVNYADVAAHFLEFAGHEDWQRQLSVDLIQLTGQETFPYIFICGQNIGGKKLMYV</sequence>
<keyword evidence="3" id="KW-1185">Reference proteome</keyword>
<dbReference type="PANTHER" id="PTHR46679:SF4">
    <property type="entry name" value="GLUTAREDOXIN DOMAIN-CONTAINING PROTEIN"/>
    <property type="match status" value="1"/>
</dbReference>
<accession>A0A3P6SX11</accession>
<proteinExistence type="predicted"/>
<evidence type="ECO:0000259" key="1">
    <source>
        <dbReference type="Pfam" id="PF00462"/>
    </source>
</evidence>
<feature type="domain" description="Glutaredoxin" evidence="1">
    <location>
        <begin position="1"/>
        <end position="63"/>
    </location>
</feature>
<dbReference type="SUPFAM" id="SSF52833">
    <property type="entry name" value="Thioredoxin-like"/>
    <property type="match status" value="1"/>
</dbReference>
<name>A0A3P6SX11_CYLGO</name>
<dbReference type="Proteomes" id="UP000271889">
    <property type="component" value="Unassembled WGS sequence"/>
</dbReference>
<evidence type="ECO:0000313" key="3">
    <source>
        <dbReference type="Proteomes" id="UP000271889"/>
    </source>
</evidence>
<dbReference type="GO" id="GO:0005739">
    <property type="term" value="C:mitochondrion"/>
    <property type="evidence" value="ECO:0007669"/>
    <property type="project" value="TreeGrafter"/>
</dbReference>
<dbReference type="OrthoDB" id="418495at2759"/>
<reference evidence="2 3" key="1">
    <citation type="submission" date="2018-11" db="EMBL/GenBank/DDBJ databases">
        <authorList>
            <consortium name="Pathogen Informatics"/>
        </authorList>
    </citation>
    <scope>NUCLEOTIDE SEQUENCE [LARGE SCALE GENOMIC DNA]</scope>
</reference>
<dbReference type="PROSITE" id="PS51354">
    <property type="entry name" value="GLUTAREDOXIN_2"/>
    <property type="match status" value="1"/>
</dbReference>
<dbReference type="Pfam" id="PF00462">
    <property type="entry name" value="Glutaredoxin"/>
    <property type="match status" value="1"/>
</dbReference>
<dbReference type="InterPro" id="IPR002109">
    <property type="entry name" value="Glutaredoxin"/>
</dbReference>
<protein>
    <recommendedName>
        <fullName evidence="1">Glutaredoxin domain-containing protein</fullName>
    </recommendedName>
</protein>
<dbReference type="PANTHER" id="PTHR46679">
    <property type="match status" value="1"/>
</dbReference>
<gene>
    <name evidence="2" type="ORF">CGOC_LOCUS7049</name>
</gene>
<dbReference type="AlphaFoldDB" id="A0A3P6SX11"/>
<evidence type="ECO:0000313" key="2">
    <source>
        <dbReference type="EMBL" id="VDK74573.1"/>
    </source>
</evidence>
<dbReference type="InterPro" id="IPR036249">
    <property type="entry name" value="Thioredoxin-like_sf"/>
</dbReference>
<dbReference type="EMBL" id="UYRV01023939">
    <property type="protein sequence ID" value="VDK74573.1"/>
    <property type="molecule type" value="Genomic_DNA"/>
</dbReference>
<dbReference type="GO" id="GO:0015035">
    <property type="term" value="F:protein-disulfide reductase activity"/>
    <property type="evidence" value="ECO:0007669"/>
    <property type="project" value="TreeGrafter"/>
</dbReference>